<dbReference type="STRING" id="411471.SUBVAR_07155"/>
<dbReference type="Proteomes" id="UP000003438">
    <property type="component" value="Unassembled WGS sequence"/>
</dbReference>
<feature type="domain" description="Abortive infection phage resistance protein N-terminal" evidence="2">
    <location>
        <begin position="35"/>
        <end position="179"/>
    </location>
</feature>
<evidence type="ECO:0000313" key="4">
    <source>
        <dbReference type="Proteomes" id="UP000003438"/>
    </source>
</evidence>
<dbReference type="eggNOG" id="ENOG502Z7VT">
    <property type="taxonomic scope" value="Bacteria"/>
</dbReference>
<evidence type="ECO:0000313" key="3">
    <source>
        <dbReference type="EMBL" id="EFB74500.1"/>
    </source>
</evidence>
<evidence type="ECO:0000259" key="1">
    <source>
        <dbReference type="Pfam" id="PF10592"/>
    </source>
</evidence>
<feature type="domain" description="Abortive phage infection protein C-terminal" evidence="1">
    <location>
        <begin position="251"/>
        <end position="563"/>
    </location>
</feature>
<evidence type="ECO:0000259" key="2">
    <source>
        <dbReference type="Pfam" id="PF22879"/>
    </source>
</evidence>
<evidence type="ECO:0008006" key="5">
    <source>
        <dbReference type="Google" id="ProtNLM"/>
    </source>
</evidence>
<accession>D1PRX2</accession>
<name>D1PRX2_9FIRM</name>
<sequence>MAKPEELSKFYTDLEQEIINKAALDETEDFRENIFTQIYIDYLCEAAEIEDGNVCFHEGRGVKVNGYSISEDESNITLFVSIYKNNPSIYSVPPSDAVAMINRAKQFYLKSLKKYQTDIEEAYAAFDLARSIYESKNRITEVKIILLTNGTIRSTQLATEELEGVTFIPSIWDLERIYRVSTSGAAREKIEFSLQELTGKTLDAIRITVPEETKTTKNGDVITSGGYTSYFTVFPGDVLYKIYEQYDARLLEKNVRAFLQARGGVNKGIKSTILENPEMFLAYNNGISATAEQITVSNEHGNTCTITGLKDFQIVNGGQTTASIYNACIKDKRPLEKIFVQAKITVLSDQTQMEQVVPQISACANTQNKVQLADFSANDEFHQAIESLSRTVWAPAKTGGEQQTKWFYERARGQYADTRSREKNVKYFDSIYPKAQYFDKLELARYENVWEQLPYVTSKGGQASFRDFTIRLKRRGKFVPDQNYYQDLIAKAILYRRVRQIVKSQRFQGFWANIADYTVAYISFKTAQRIDLKKIWRTQTTTEAFDNMAAAVANAVYNYLTETCSGINTTQWCKKEQCWNAIKADIHVPIEKGLVSELLPVGQNNTAGIDALNDPEKVLIEDIHGVSADIWFAIASWGKETANLRGYQCGIAGTLGRYVGWSKMPSIKQAKQGIKILNTAYAKGFIVESKIKELVEKNSAFLDD</sequence>
<organism evidence="3 4">
    <name type="scientific">Subdoligranulum variabile DSM 15176</name>
    <dbReference type="NCBI Taxonomy" id="411471"/>
    <lineage>
        <taxon>Bacteria</taxon>
        <taxon>Bacillati</taxon>
        <taxon>Bacillota</taxon>
        <taxon>Clostridia</taxon>
        <taxon>Eubacteriales</taxon>
        <taxon>Oscillospiraceae</taxon>
        <taxon>Subdoligranulum</taxon>
    </lineage>
</organism>
<keyword evidence="4" id="KW-1185">Reference proteome</keyword>
<dbReference type="HOGENOM" id="CLU_019647_0_0_9"/>
<dbReference type="InterPro" id="IPR055101">
    <property type="entry name" value="AIPR_N"/>
</dbReference>
<dbReference type="Pfam" id="PF22879">
    <property type="entry name" value="AIPR_N"/>
    <property type="match status" value="1"/>
</dbReference>
<dbReference type="AlphaFoldDB" id="D1PRX2"/>
<dbReference type="RefSeq" id="WP_007048500.1">
    <property type="nucleotide sequence ID" value="NZ_GG704771.1"/>
</dbReference>
<protein>
    <recommendedName>
        <fullName evidence="5">AIPR protein</fullName>
    </recommendedName>
</protein>
<dbReference type="InterPro" id="IPR018891">
    <property type="entry name" value="AIPR_C"/>
</dbReference>
<dbReference type="Pfam" id="PF10592">
    <property type="entry name" value="AIPR"/>
    <property type="match status" value="1"/>
</dbReference>
<proteinExistence type="predicted"/>
<comment type="caution">
    <text evidence="3">The sequence shown here is derived from an EMBL/GenBank/DDBJ whole genome shotgun (WGS) entry which is preliminary data.</text>
</comment>
<gene>
    <name evidence="3" type="ORF">SUBVAR_07155</name>
</gene>
<dbReference type="OrthoDB" id="9806213at2"/>
<reference evidence="3" key="1">
    <citation type="submission" date="2009-12" db="EMBL/GenBank/DDBJ databases">
        <authorList>
            <person name="Weinstock G."/>
            <person name="Sodergren E."/>
            <person name="Clifton S."/>
            <person name="Fulton L."/>
            <person name="Fulton B."/>
            <person name="Courtney L."/>
            <person name="Fronick C."/>
            <person name="Harrison M."/>
            <person name="Strong C."/>
            <person name="Farmer C."/>
            <person name="Delahaunty K."/>
            <person name="Markovic C."/>
            <person name="Hall O."/>
            <person name="Minx P."/>
            <person name="Tomlinson C."/>
            <person name="Mitreva M."/>
            <person name="Nelson J."/>
            <person name="Hou S."/>
            <person name="Wollam A."/>
            <person name="Pepin K.H."/>
            <person name="Johnson M."/>
            <person name="Bhonagiri V."/>
            <person name="Nash W.E."/>
            <person name="Warren W."/>
            <person name="Chinwalla A."/>
            <person name="Mardis E.R."/>
            <person name="Wilson R.K."/>
        </authorList>
    </citation>
    <scope>NUCLEOTIDE SEQUENCE [LARGE SCALE GENOMIC DNA]</scope>
    <source>
        <strain evidence="3">DSM 15176</strain>
    </source>
</reference>
<dbReference type="EMBL" id="ACBY02000068">
    <property type="protein sequence ID" value="EFB74500.1"/>
    <property type="molecule type" value="Genomic_DNA"/>
</dbReference>